<organism evidence="3 4">
    <name type="scientific">Bathymodiolus thermophilus thioautotrophic gill symbiont</name>
    <dbReference type="NCBI Taxonomy" id="2360"/>
    <lineage>
        <taxon>Bacteria</taxon>
        <taxon>Pseudomonadati</taxon>
        <taxon>Pseudomonadota</taxon>
        <taxon>Gammaproteobacteria</taxon>
        <taxon>sulfur-oxidizing symbionts</taxon>
    </lineage>
</organism>
<evidence type="ECO:0000313" key="1">
    <source>
        <dbReference type="EMBL" id="AYQ57767.1"/>
    </source>
</evidence>
<dbReference type="Pfam" id="PF10865">
    <property type="entry name" value="DUF2703"/>
    <property type="match status" value="1"/>
</dbReference>
<evidence type="ECO:0000313" key="4">
    <source>
        <dbReference type="Proteomes" id="UP000182798"/>
    </source>
</evidence>
<dbReference type="OrthoDB" id="9809963at2"/>
<reference evidence="3" key="2">
    <citation type="journal article" date="2017" name="Stand. Genomic Sci.">
        <title>Genome sequence of the sulfur-oxidizing Bathymodiolus thermophilus gill endosymbiont.</title>
        <authorList>
            <person name="Ponnudurai R."/>
            <person name="Sayavedra L."/>
            <person name="Kleiner M."/>
            <person name="Heiden S.E."/>
            <person name="Thurmer A."/>
            <person name="Felbeck H."/>
            <person name="Schluter R."/>
            <person name="Sievert S.M."/>
            <person name="Daniel R."/>
            <person name="Schweder T."/>
            <person name="Markert S."/>
        </authorList>
    </citation>
    <scope>NUCLEOTIDE SEQUENCE</scope>
    <source>
        <strain evidence="3">BAT/CrabSpa'14</strain>
    </source>
</reference>
<protein>
    <submittedName>
        <fullName evidence="3">Uncharacterized protein</fullName>
    </submittedName>
</protein>
<dbReference type="InterPro" id="IPR021219">
    <property type="entry name" value="DUF2703"/>
</dbReference>
<evidence type="ECO:0000313" key="5">
    <source>
        <dbReference type="Proteomes" id="UP000278334"/>
    </source>
</evidence>
<dbReference type="Proteomes" id="UP000643672">
    <property type="component" value="Unassembled WGS sequence"/>
</dbReference>
<reference evidence="1 5" key="3">
    <citation type="submission" date="2017-11" db="EMBL/GenBank/DDBJ databases">
        <title>Genome sequence of the bacterial symbiont EPR9N from a vent mussel Bathymodiolus thermophilus.</title>
        <authorList>
            <person name="Won Y.-J."/>
        </authorList>
    </citation>
    <scope>NUCLEOTIDE SEQUENCE [LARGE SCALE GENOMIC DNA]</scope>
    <source>
        <strain evidence="1 5">EPR9N</strain>
    </source>
</reference>
<evidence type="ECO:0000313" key="3">
    <source>
        <dbReference type="EMBL" id="OIR24815.1"/>
    </source>
</evidence>
<dbReference type="RefSeq" id="WP_071564114.1">
    <property type="nucleotide sequence ID" value="NZ_CAESAQ020000013.1"/>
</dbReference>
<keyword evidence="6" id="KW-1185">Reference proteome</keyword>
<evidence type="ECO:0000313" key="2">
    <source>
        <dbReference type="EMBL" id="CAB5494808.1"/>
    </source>
</evidence>
<dbReference type="EMBL" id="MIQH01000508">
    <property type="protein sequence ID" value="OIR24815.1"/>
    <property type="molecule type" value="Genomic_DNA"/>
</dbReference>
<sequence length="132" mass="14721">MNRLEIEWKHLEKSGNTCIRCSDTGEALQEVIEKLAVECEPCGWEVKFKETKLSEHEIPESNIILFNGKAIEDILPEAKASESHCQSCCEFTGDSSTSCRTVEFDGNIYEEIPSSLIRQTACVITQCCGKVA</sequence>
<dbReference type="EMBL" id="CP024634">
    <property type="protein sequence ID" value="AYQ57767.1"/>
    <property type="molecule type" value="Genomic_DNA"/>
</dbReference>
<reference evidence="2 6" key="4">
    <citation type="submission" date="2020-05" db="EMBL/GenBank/DDBJ databases">
        <authorList>
            <person name="Petersen J."/>
            <person name="Sayavedra L."/>
        </authorList>
    </citation>
    <scope>NUCLEOTIDE SEQUENCE [LARGE SCALE GENOMIC DNA]</scope>
    <source>
        <strain evidence="2">B thermophilus SOXS</strain>
    </source>
</reference>
<dbReference type="KEGG" id="bthg:MS2017_2114"/>
<proteinExistence type="predicted"/>
<dbReference type="Proteomes" id="UP000182798">
    <property type="component" value="Unassembled WGS sequence"/>
</dbReference>
<dbReference type="Proteomes" id="UP000278334">
    <property type="component" value="Chromosome"/>
</dbReference>
<accession>A0A1J5UKN1</accession>
<reference evidence="4" key="1">
    <citation type="submission" date="2016-09" db="EMBL/GenBank/DDBJ databases">
        <title>Genome Sequence of Bathymodiolus thermophilus sulfur-oxidizing gill endosymbiont.</title>
        <authorList>
            <person name="Ponnudurai R."/>
            <person name="Kleiner M."/>
            <person name="Sayavedra L."/>
            <person name="Thuermer A."/>
            <person name="Felbeck H."/>
            <person name="Schlueter R."/>
            <person name="Schweder T."/>
            <person name="Markert S."/>
        </authorList>
    </citation>
    <scope>NUCLEOTIDE SEQUENCE [LARGE SCALE GENOMIC DNA]</scope>
    <source>
        <strain evidence="4">BAT/CrabSpa'14</strain>
    </source>
</reference>
<gene>
    <name evidence="3" type="ORF">BGC33_14900</name>
    <name evidence="1" type="ORF">MS2017_2114</name>
    <name evidence="2" type="ORF">THERMOS_159</name>
</gene>
<evidence type="ECO:0000313" key="6">
    <source>
        <dbReference type="Proteomes" id="UP000643672"/>
    </source>
</evidence>
<dbReference type="EMBL" id="CAESAQ020000013">
    <property type="protein sequence ID" value="CAB5494808.1"/>
    <property type="molecule type" value="Genomic_DNA"/>
</dbReference>
<dbReference type="AlphaFoldDB" id="A0A1J5UKN1"/>
<name>A0A1J5UKN1_9GAMM</name>